<evidence type="ECO:0000256" key="12">
    <source>
        <dbReference type="ARBA" id="ARBA00022967"/>
    </source>
</evidence>
<comment type="catalytic activity">
    <reaction evidence="19">
        <text>ATP + H2O + 4 H(+)(in) = ADP + phosphate + 5 H(+)(out)</text>
        <dbReference type="Rhea" id="RHEA:57720"/>
        <dbReference type="ChEBI" id="CHEBI:15377"/>
        <dbReference type="ChEBI" id="CHEBI:15378"/>
        <dbReference type="ChEBI" id="CHEBI:30616"/>
        <dbReference type="ChEBI" id="CHEBI:43474"/>
        <dbReference type="ChEBI" id="CHEBI:456216"/>
        <dbReference type="EC" id="7.1.2.2"/>
    </reaction>
</comment>
<keyword evidence="7" id="KW-0138">CF(0)</keyword>
<dbReference type="GO" id="GO:0031966">
    <property type="term" value="C:mitochondrial membrane"/>
    <property type="evidence" value="ECO:0007669"/>
    <property type="project" value="UniProtKB-SubCell"/>
</dbReference>
<keyword evidence="9" id="KW-0547">Nucleotide-binding</keyword>
<evidence type="ECO:0000256" key="5">
    <source>
        <dbReference type="ARBA" id="ARBA00012473"/>
    </source>
</evidence>
<keyword evidence="16 20" id="KW-0472">Membrane</keyword>
<evidence type="ECO:0000256" key="7">
    <source>
        <dbReference type="ARBA" id="ARBA00022547"/>
    </source>
</evidence>
<evidence type="ECO:0000256" key="11">
    <source>
        <dbReference type="ARBA" id="ARBA00022840"/>
    </source>
</evidence>
<evidence type="ECO:0000256" key="3">
    <source>
        <dbReference type="ARBA" id="ARBA00010946"/>
    </source>
</evidence>
<keyword evidence="6" id="KW-0813">Transport</keyword>
<keyword evidence="17" id="KW-0066">ATP synthesis</keyword>
<dbReference type="GO" id="GO:0005524">
    <property type="term" value="F:ATP binding"/>
    <property type="evidence" value="ECO:0007669"/>
    <property type="project" value="UniProtKB-KW"/>
</dbReference>
<feature type="transmembrane region" description="Helical" evidence="20">
    <location>
        <begin position="12"/>
        <end position="32"/>
    </location>
</feature>
<evidence type="ECO:0000256" key="9">
    <source>
        <dbReference type="ARBA" id="ARBA00022741"/>
    </source>
</evidence>
<dbReference type="GO" id="GO:1902600">
    <property type="term" value="P:proton transmembrane transport"/>
    <property type="evidence" value="ECO:0007669"/>
    <property type="project" value="UniProtKB-KW"/>
</dbReference>
<protein>
    <recommendedName>
        <fullName evidence="5">H(+)-transporting two-sector ATPase</fullName>
        <ecNumber evidence="5">7.1.2.2</ecNumber>
    </recommendedName>
    <alternativeName>
        <fullName evidence="18">Mitochondrial protein YMF19</fullName>
    </alternativeName>
</protein>
<evidence type="ECO:0000256" key="6">
    <source>
        <dbReference type="ARBA" id="ARBA00022448"/>
    </source>
</evidence>
<evidence type="ECO:0000256" key="13">
    <source>
        <dbReference type="ARBA" id="ARBA00022989"/>
    </source>
</evidence>
<dbReference type="EC" id="7.1.2.2" evidence="5"/>
<dbReference type="InterPro" id="IPR003319">
    <property type="entry name" value="YMF19-like_N"/>
</dbReference>
<feature type="domain" description="ATP synthase YMF19-like N-terminal" evidence="21">
    <location>
        <begin position="2"/>
        <end position="85"/>
    </location>
</feature>
<keyword evidence="12" id="KW-1278">Translocase</keyword>
<keyword evidence="8 20" id="KW-0812">Transmembrane</keyword>
<evidence type="ECO:0000256" key="2">
    <source>
        <dbReference type="ARBA" id="ARBA00004304"/>
    </source>
</evidence>
<evidence type="ECO:0000259" key="21">
    <source>
        <dbReference type="Pfam" id="PF02326"/>
    </source>
</evidence>
<gene>
    <name evidence="22" type="primary">atp8</name>
</gene>
<dbReference type="PANTHER" id="PTHR36816:SF1">
    <property type="entry name" value="ATP SYNTHASE PROTEIN YMF19"/>
    <property type="match status" value="1"/>
</dbReference>
<evidence type="ECO:0000256" key="16">
    <source>
        <dbReference type="ARBA" id="ARBA00023136"/>
    </source>
</evidence>
<keyword evidence="10" id="KW-0375">Hydrogen ion transport</keyword>
<organism evidence="22">
    <name type="scientific">Prasiola crispa</name>
    <name type="common">Green alga</name>
    <name type="synonym">Ulva crispa</name>
    <dbReference type="NCBI Taxonomy" id="173492"/>
    <lineage>
        <taxon>Eukaryota</taxon>
        <taxon>Viridiplantae</taxon>
        <taxon>Chlorophyta</taxon>
        <taxon>core chlorophytes</taxon>
        <taxon>Trebouxiophyceae</taxon>
        <taxon>Prasiolales</taxon>
        <taxon>Prasiolaceae</taxon>
        <taxon>Prasiola</taxon>
    </lineage>
</organism>
<evidence type="ECO:0000256" key="10">
    <source>
        <dbReference type="ARBA" id="ARBA00022781"/>
    </source>
</evidence>
<evidence type="ECO:0000256" key="18">
    <source>
        <dbReference type="ARBA" id="ARBA00030649"/>
    </source>
</evidence>
<dbReference type="AlphaFoldDB" id="A0A0R8RX27"/>
<name>A0A0R8RX27_PRACR</name>
<keyword evidence="14" id="KW-0406">Ion transport</keyword>
<reference evidence="22" key="1">
    <citation type="journal article" date="2015" name="Genome Announc.">
        <title>Draft Plastid and Mitochondrial Genome Sequences from Antarctic Alga Prasiola crispa.</title>
        <authorList>
            <person name="Carvalho E.L."/>
            <person name="Wallau Gda L."/>
            <person name="Rangel D.L."/>
            <person name="Machado L.C."/>
            <person name="da Silva A.F."/>
            <person name="da Silva L.F."/>
            <person name="Macedo P.E."/>
            <person name="Pereira A.B."/>
            <person name="Victoria Fde C."/>
            <person name="Boldo J.T."/>
            <person name="Dal Belo C.A."/>
            <person name="Pinto P.M."/>
        </authorList>
    </citation>
    <scope>NUCLEOTIDE SEQUENCE</scope>
</reference>
<keyword evidence="11" id="KW-0067">ATP-binding</keyword>
<keyword evidence="13 20" id="KW-1133">Transmembrane helix</keyword>
<evidence type="ECO:0000256" key="19">
    <source>
        <dbReference type="ARBA" id="ARBA00048383"/>
    </source>
</evidence>
<comment type="function">
    <text evidence="1">This is one of the chains of the nonenzymatic component (CF(0) subunit) of the mitochondrial ATPase complex.</text>
</comment>
<dbReference type="EMBL" id="KR017747">
    <property type="protein sequence ID" value="AKZ21130.1"/>
    <property type="molecule type" value="Genomic_DNA"/>
</dbReference>
<dbReference type="GO" id="GO:0045259">
    <property type="term" value="C:proton-transporting ATP synthase complex"/>
    <property type="evidence" value="ECO:0007669"/>
    <property type="project" value="UniProtKB-KW"/>
</dbReference>
<comment type="subunit">
    <text evidence="4">F-type ATPases have 2 components, CF(1) - the catalytic core - and CF(0) - the membrane proton channel. CF(1) has five subunits: alpha(3), beta(3), gamma(1), delta(1), epsilon(1). CF(0) has three main subunits: a, b and c.</text>
</comment>
<evidence type="ECO:0000256" key="15">
    <source>
        <dbReference type="ARBA" id="ARBA00023128"/>
    </source>
</evidence>
<comment type="subcellular location">
    <subcellularLocation>
        <location evidence="2">Mitochondrion membrane</location>
        <topology evidence="2">Single-pass membrane protein</topology>
    </subcellularLocation>
</comment>
<evidence type="ECO:0000313" key="22">
    <source>
        <dbReference type="EMBL" id="AKZ21130.1"/>
    </source>
</evidence>
<evidence type="ECO:0000256" key="17">
    <source>
        <dbReference type="ARBA" id="ARBA00023310"/>
    </source>
</evidence>
<proteinExistence type="inferred from homology"/>
<evidence type="ECO:0000256" key="4">
    <source>
        <dbReference type="ARBA" id="ARBA00011648"/>
    </source>
</evidence>
<dbReference type="PANTHER" id="PTHR36816">
    <property type="entry name" value="ATP SYNTHASE PROTEIN YMF19"/>
    <property type="match status" value="1"/>
</dbReference>
<dbReference type="Pfam" id="PF02326">
    <property type="entry name" value="YMF19"/>
    <property type="match status" value="1"/>
</dbReference>
<sequence>MPQLDKITFLSQFFWLCFFYIGFYFLVLKFVLPKISLLLKLRRNKLNGSQDNVNLLNIENKKIHSHYETLFNNALITSKNTFTSSLGLIEQWLQSSYSTINTQKPYISMNKTYVRSIGENKLKENLAFTLFTPEVENIYIYSLFETIKNTTVNTQNEKKK</sequence>
<evidence type="ECO:0000256" key="1">
    <source>
        <dbReference type="ARBA" id="ARBA00003096"/>
    </source>
</evidence>
<geneLocation type="mitochondrion" evidence="22"/>
<evidence type="ECO:0000256" key="20">
    <source>
        <dbReference type="SAM" id="Phobius"/>
    </source>
</evidence>
<accession>A0A0R8RX27</accession>
<comment type="similarity">
    <text evidence="3">Belongs to the ATPase protein YMF19 family.</text>
</comment>
<keyword evidence="15 22" id="KW-0496">Mitochondrion</keyword>
<dbReference type="GO" id="GO:0006754">
    <property type="term" value="P:ATP biosynthetic process"/>
    <property type="evidence" value="ECO:0007669"/>
    <property type="project" value="UniProtKB-KW"/>
</dbReference>
<evidence type="ECO:0000256" key="14">
    <source>
        <dbReference type="ARBA" id="ARBA00023065"/>
    </source>
</evidence>
<evidence type="ECO:0000256" key="8">
    <source>
        <dbReference type="ARBA" id="ARBA00022692"/>
    </source>
</evidence>
<dbReference type="InterPro" id="IPR044975">
    <property type="entry name" value="YMF19-like"/>
</dbReference>